<dbReference type="Proteomes" id="UP000600247">
    <property type="component" value="Unassembled WGS sequence"/>
</dbReference>
<keyword evidence="4" id="KW-0808">Transferase</keyword>
<dbReference type="InterPro" id="IPR003594">
    <property type="entry name" value="HATPase_dom"/>
</dbReference>
<keyword evidence="9 12" id="KW-1133">Transmembrane helix</keyword>
<protein>
    <submittedName>
        <fullName evidence="14">Histidine kinase</fullName>
    </submittedName>
</protein>
<evidence type="ECO:0000256" key="1">
    <source>
        <dbReference type="ARBA" id="ARBA00004651"/>
    </source>
</evidence>
<comment type="caution">
    <text evidence="14">The sequence shown here is derived from an EMBL/GenBank/DDBJ whole genome shotgun (WGS) entry which is preliminary data.</text>
</comment>
<keyword evidence="3" id="KW-0597">Phosphoprotein</keyword>
<sequence length="605" mass="68454">MFATSIRRKLMALLLAVTVIPITISMIISNFYIKNQVTEQAIHESQKLLSLGKNNISGYMDKINESSLDVYNNLNASNSLYALIERGQSLNMDAAEFDLKNNMLVYTHILNIYQSAKGIHQIYLEIGSDKLSYLLSRGFFRSGIGMPSEWPAERKGSPVPFVQATHNSVNYNLDWSKSVKKVSVFTLKRPIIRTPSNDVIGYLSIDVQSTELNKVCKQLTLSDQEKLYIIDREKNVICSENSSGENMDWAEKVAAGGESGVMKWKDSTFSGIVIYDTISANYMDWIVVKQLPYSYLYESANAIRTINTTIIILFMALVVVASIFVSYHFTNPIKRLIGHINQVQAGNFNIVVPVQGRDEVAILARRFNTMLQTIKDLINREYRLEIANKTNQLKAMQAQINPHFLYNALQSIGTLALQAQAPKVYSLITAIAKMMRYNMNTSEAIVPFSLELGHAKAYLELQKQRFNDQLTVVYAIDPNSQAILVPKMLLQPLIENYFKHGYEKTDGSGFIRISADTTDGQWLIIQIEDNGSGVDADKLLELRRLLHRSTATLLEEQHHIGISNVWMRLKLYYDEEPEMSVDSPSSGGFIVTIRIPLHYGLEERT</sequence>
<dbReference type="InterPro" id="IPR050640">
    <property type="entry name" value="Bact_2-comp_sensor_kinase"/>
</dbReference>
<dbReference type="PROSITE" id="PS50885">
    <property type="entry name" value="HAMP"/>
    <property type="match status" value="1"/>
</dbReference>
<dbReference type="CDD" id="cd06225">
    <property type="entry name" value="HAMP"/>
    <property type="match status" value="1"/>
</dbReference>
<dbReference type="EMBL" id="BMHY01000001">
    <property type="protein sequence ID" value="GGG55102.1"/>
    <property type="molecule type" value="Genomic_DNA"/>
</dbReference>
<keyword evidence="11 12" id="KW-0472">Membrane</keyword>
<dbReference type="InterPro" id="IPR003660">
    <property type="entry name" value="HAMP_dom"/>
</dbReference>
<keyword evidence="5 12" id="KW-0812">Transmembrane</keyword>
<evidence type="ECO:0000256" key="5">
    <source>
        <dbReference type="ARBA" id="ARBA00022692"/>
    </source>
</evidence>
<dbReference type="Gene3D" id="3.30.450.20">
    <property type="entry name" value="PAS domain"/>
    <property type="match status" value="1"/>
</dbReference>
<dbReference type="GO" id="GO:0005886">
    <property type="term" value="C:plasma membrane"/>
    <property type="evidence" value="ECO:0007669"/>
    <property type="project" value="UniProtKB-SubCell"/>
</dbReference>
<dbReference type="Pfam" id="PF06580">
    <property type="entry name" value="His_kinase"/>
    <property type="match status" value="1"/>
</dbReference>
<dbReference type="GO" id="GO:0000155">
    <property type="term" value="F:phosphorelay sensor kinase activity"/>
    <property type="evidence" value="ECO:0007669"/>
    <property type="project" value="InterPro"/>
</dbReference>
<evidence type="ECO:0000256" key="9">
    <source>
        <dbReference type="ARBA" id="ARBA00022989"/>
    </source>
</evidence>
<dbReference type="AlphaFoldDB" id="A0A917GSK2"/>
<organism evidence="14 15">
    <name type="scientific">Paenibacillus radicis</name>
    <name type="common">ex Gao et al. 2016</name>
    <dbReference type="NCBI Taxonomy" id="1737354"/>
    <lineage>
        <taxon>Bacteria</taxon>
        <taxon>Bacillati</taxon>
        <taxon>Bacillota</taxon>
        <taxon>Bacilli</taxon>
        <taxon>Bacillales</taxon>
        <taxon>Paenibacillaceae</taxon>
        <taxon>Paenibacillus</taxon>
    </lineage>
</organism>
<keyword evidence="7 14" id="KW-0418">Kinase</keyword>
<keyword evidence="10" id="KW-0902">Two-component regulatory system</keyword>
<dbReference type="Gene3D" id="3.30.565.10">
    <property type="entry name" value="Histidine kinase-like ATPase, C-terminal domain"/>
    <property type="match status" value="1"/>
</dbReference>
<evidence type="ECO:0000256" key="10">
    <source>
        <dbReference type="ARBA" id="ARBA00023012"/>
    </source>
</evidence>
<dbReference type="GO" id="GO:0005524">
    <property type="term" value="F:ATP binding"/>
    <property type="evidence" value="ECO:0007669"/>
    <property type="project" value="UniProtKB-KW"/>
</dbReference>
<evidence type="ECO:0000256" key="2">
    <source>
        <dbReference type="ARBA" id="ARBA00022475"/>
    </source>
</evidence>
<dbReference type="Pfam" id="PF00672">
    <property type="entry name" value="HAMP"/>
    <property type="match status" value="1"/>
</dbReference>
<gene>
    <name evidence="14" type="ORF">GCM10010918_04940</name>
</gene>
<dbReference type="SUPFAM" id="SSF55874">
    <property type="entry name" value="ATPase domain of HSP90 chaperone/DNA topoisomerase II/histidine kinase"/>
    <property type="match status" value="1"/>
</dbReference>
<keyword evidence="2" id="KW-1003">Cell membrane</keyword>
<feature type="transmembrane region" description="Helical" evidence="12">
    <location>
        <begin position="310"/>
        <end position="329"/>
    </location>
</feature>
<evidence type="ECO:0000256" key="11">
    <source>
        <dbReference type="ARBA" id="ARBA00023136"/>
    </source>
</evidence>
<feature type="transmembrane region" description="Helical" evidence="12">
    <location>
        <begin position="12"/>
        <end position="33"/>
    </location>
</feature>
<dbReference type="RefSeq" id="WP_229691940.1">
    <property type="nucleotide sequence ID" value="NZ_BMHY01000001.1"/>
</dbReference>
<dbReference type="Gene3D" id="1.10.8.500">
    <property type="entry name" value="HAMP domain in histidine kinase"/>
    <property type="match status" value="1"/>
</dbReference>
<accession>A0A917GSK2</accession>
<keyword evidence="15" id="KW-1185">Reference proteome</keyword>
<evidence type="ECO:0000256" key="6">
    <source>
        <dbReference type="ARBA" id="ARBA00022741"/>
    </source>
</evidence>
<evidence type="ECO:0000256" key="3">
    <source>
        <dbReference type="ARBA" id="ARBA00022553"/>
    </source>
</evidence>
<dbReference type="Pfam" id="PF02518">
    <property type="entry name" value="HATPase_c"/>
    <property type="match status" value="1"/>
</dbReference>
<dbReference type="SMART" id="SM00304">
    <property type="entry name" value="HAMP"/>
    <property type="match status" value="1"/>
</dbReference>
<comment type="subcellular location">
    <subcellularLocation>
        <location evidence="1">Cell membrane</location>
        <topology evidence="1">Multi-pass membrane protein</topology>
    </subcellularLocation>
</comment>
<evidence type="ECO:0000256" key="12">
    <source>
        <dbReference type="SAM" id="Phobius"/>
    </source>
</evidence>
<dbReference type="PANTHER" id="PTHR34220:SF11">
    <property type="entry name" value="SENSOR PROTEIN KINASE HPTS"/>
    <property type="match status" value="1"/>
</dbReference>
<evidence type="ECO:0000259" key="13">
    <source>
        <dbReference type="PROSITE" id="PS50885"/>
    </source>
</evidence>
<reference evidence="14 15" key="1">
    <citation type="journal article" date="2014" name="Int. J. Syst. Evol. Microbiol.">
        <title>Complete genome sequence of Corynebacterium casei LMG S-19264T (=DSM 44701T), isolated from a smear-ripened cheese.</title>
        <authorList>
            <consortium name="US DOE Joint Genome Institute (JGI-PGF)"/>
            <person name="Walter F."/>
            <person name="Albersmeier A."/>
            <person name="Kalinowski J."/>
            <person name="Ruckert C."/>
        </authorList>
    </citation>
    <scope>NUCLEOTIDE SEQUENCE [LARGE SCALE GENOMIC DNA]</scope>
    <source>
        <strain evidence="14 15">CGMCC 1.15286</strain>
    </source>
</reference>
<dbReference type="InterPro" id="IPR036890">
    <property type="entry name" value="HATPase_C_sf"/>
</dbReference>
<evidence type="ECO:0000256" key="8">
    <source>
        <dbReference type="ARBA" id="ARBA00022840"/>
    </source>
</evidence>
<dbReference type="InterPro" id="IPR010559">
    <property type="entry name" value="Sig_transdc_His_kin_internal"/>
</dbReference>
<evidence type="ECO:0000313" key="14">
    <source>
        <dbReference type="EMBL" id="GGG55102.1"/>
    </source>
</evidence>
<keyword evidence="8" id="KW-0067">ATP-binding</keyword>
<feature type="domain" description="HAMP" evidence="13">
    <location>
        <begin position="327"/>
        <end position="379"/>
    </location>
</feature>
<keyword evidence="6" id="KW-0547">Nucleotide-binding</keyword>
<evidence type="ECO:0000256" key="4">
    <source>
        <dbReference type="ARBA" id="ARBA00022679"/>
    </source>
</evidence>
<evidence type="ECO:0000313" key="15">
    <source>
        <dbReference type="Proteomes" id="UP000600247"/>
    </source>
</evidence>
<dbReference type="PANTHER" id="PTHR34220">
    <property type="entry name" value="SENSOR HISTIDINE KINASE YPDA"/>
    <property type="match status" value="1"/>
</dbReference>
<name>A0A917GSK2_9BACL</name>
<dbReference type="SUPFAM" id="SSF158472">
    <property type="entry name" value="HAMP domain-like"/>
    <property type="match status" value="1"/>
</dbReference>
<proteinExistence type="predicted"/>
<evidence type="ECO:0000256" key="7">
    <source>
        <dbReference type="ARBA" id="ARBA00022777"/>
    </source>
</evidence>